<evidence type="ECO:0000256" key="1">
    <source>
        <dbReference type="SAM" id="MobiDB-lite"/>
    </source>
</evidence>
<evidence type="ECO:0000259" key="2">
    <source>
        <dbReference type="PROSITE" id="PS51504"/>
    </source>
</evidence>
<keyword evidence="5" id="KW-1185">Reference proteome</keyword>
<dbReference type="Gene3D" id="1.10.10.10">
    <property type="entry name" value="Winged helix-like DNA-binding domain superfamily/Winged helix DNA-binding domain"/>
    <property type="match status" value="1"/>
</dbReference>
<dbReference type="GO" id="GO:0000786">
    <property type="term" value="C:nucleosome"/>
    <property type="evidence" value="ECO:0007669"/>
    <property type="project" value="InterPro"/>
</dbReference>
<evidence type="ECO:0000313" key="3">
    <source>
        <dbReference type="EMBL" id="KAG0579408.1"/>
    </source>
</evidence>
<feature type="domain" description="H15" evidence="2">
    <location>
        <begin position="10"/>
        <end position="85"/>
    </location>
</feature>
<dbReference type="EMBL" id="CM026424">
    <property type="protein sequence ID" value="KAG0579408.1"/>
    <property type="molecule type" value="Genomic_DNA"/>
</dbReference>
<dbReference type="AlphaFoldDB" id="A0A8T0IAA0"/>
<proteinExistence type="predicted"/>
<dbReference type="InterPro" id="IPR036390">
    <property type="entry name" value="WH_DNA-bd_sf"/>
</dbReference>
<organism evidence="3 5">
    <name type="scientific">Ceratodon purpureus</name>
    <name type="common">Fire moss</name>
    <name type="synonym">Dicranum purpureum</name>
    <dbReference type="NCBI Taxonomy" id="3225"/>
    <lineage>
        <taxon>Eukaryota</taxon>
        <taxon>Viridiplantae</taxon>
        <taxon>Streptophyta</taxon>
        <taxon>Embryophyta</taxon>
        <taxon>Bryophyta</taxon>
        <taxon>Bryophytina</taxon>
        <taxon>Bryopsida</taxon>
        <taxon>Dicranidae</taxon>
        <taxon>Pseudoditrichales</taxon>
        <taxon>Ditrichaceae</taxon>
        <taxon>Ceratodon</taxon>
    </lineage>
</organism>
<dbReference type="GO" id="GO:0003677">
    <property type="term" value="F:DNA binding"/>
    <property type="evidence" value="ECO:0007669"/>
    <property type="project" value="InterPro"/>
</dbReference>
<sequence length="188" mass="20956">MGNKPARKMGQQPYNQMVEDAIAALKDRPGSTQSDIFQYLEAKYEKKISPKNKKNLETVIRSVIKTKARGAGGRPPMRGFGRRGGGLKGKGGPRRKFGRGLPRGKIRNMSRSLNPKLKKTIPKPHMTTLKPGKKSLVMSGGHQRQQLLRRAKRGTTMRGSKLLLRPVRRTSSVGSMSMSLPSRRGRRN</sequence>
<dbReference type="Pfam" id="PF00538">
    <property type="entry name" value="Linker_histone"/>
    <property type="match status" value="1"/>
</dbReference>
<evidence type="ECO:0000313" key="5">
    <source>
        <dbReference type="Proteomes" id="UP000822688"/>
    </source>
</evidence>
<reference evidence="3" key="1">
    <citation type="submission" date="2020-06" db="EMBL/GenBank/DDBJ databases">
        <title>WGS assembly of Ceratodon purpureus strain R40.</title>
        <authorList>
            <person name="Carey S.B."/>
            <person name="Jenkins J."/>
            <person name="Shu S."/>
            <person name="Lovell J.T."/>
            <person name="Sreedasyam A."/>
            <person name="Maumus F."/>
            <person name="Tiley G.P."/>
            <person name="Fernandez-Pozo N."/>
            <person name="Barry K."/>
            <person name="Chen C."/>
            <person name="Wang M."/>
            <person name="Lipzen A."/>
            <person name="Daum C."/>
            <person name="Saski C.A."/>
            <person name="Payton A.C."/>
            <person name="Mcbreen J.C."/>
            <person name="Conrad R.E."/>
            <person name="Kollar L.M."/>
            <person name="Olsson S."/>
            <person name="Huttunen S."/>
            <person name="Landis J.B."/>
            <person name="Wickett N.J."/>
            <person name="Johnson M.G."/>
            <person name="Rensing S.A."/>
            <person name="Grimwood J."/>
            <person name="Schmutz J."/>
            <person name="Mcdaniel S.F."/>
        </authorList>
    </citation>
    <scope>NUCLEOTIDE SEQUENCE</scope>
    <source>
        <strain evidence="3">R40</strain>
    </source>
</reference>
<dbReference type="GO" id="GO:0006334">
    <property type="term" value="P:nucleosome assembly"/>
    <property type="evidence" value="ECO:0007669"/>
    <property type="project" value="InterPro"/>
</dbReference>
<dbReference type="InterPro" id="IPR036388">
    <property type="entry name" value="WH-like_DNA-bd_sf"/>
</dbReference>
<dbReference type="InterPro" id="IPR005818">
    <property type="entry name" value="Histone_H1/H5_H15"/>
</dbReference>
<name>A0A8T0IAA0_CERPU</name>
<accession>A0A8T0IAA0</accession>
<dbReference type="EMBL" id="CM026424">
    <property type="protein sequence ID" value="KAG0579418.1"/>
    <property type="molecule type" value="Genomic_DNA"/>
</dbReference>
<feature type="compositionally biased region" description="Low complexity" evidence="1">
    <location>
        <begin position="171"/>
        <end position="182"/>
    </location>
</feature>
<feature type="compositionally biased region" description="Basic residues" evidence="1">
    <location>
        <begin position="91"/>
        <end position="108"/>
    </location>
</feature>
<protein>
    <recommendedName>
        <fullName evidence="2">H15 domain-containing protein</fullName>
    </recommendedName>
</protein>
<dbReference type="SUPFAM" id="SSF46785">
    <property type="entry name" value="Winged helix' DNA-binding domain"/>
    <property type="match status" value="1"/>
</dbReference>
<gene>
    <name evidence="3" type="ORF">KC19_4G096400</name>
    <name evidence="4" type="ORF">KC19_4G097200</name>
</gene>
<evidence type="ECO:0000313" key="4">
    <source>
        <dbReference type="EMBL" id="KAG0579418.1"/>
    </source>
</evidence>
<comment type="caution">
    <text evidence="3">The sequence shown here is derived from an EMBL/GenBank/DDBJ whole genome shotgun (WGS) entry which is preliminary data.</text>
</comment>
<feature type="region of interest" description="Disordered" evidence="1">
    <location>
        <begin position="68"/>
        <end position="188"/>
    </location>
</feature>
<dbReference type="PROSITE" id="PS51504">
    <property type="entry name" value="H15"/>
    <property type="match status" value="1"/>
</dbReference>
<dbReference type="Proteomes" id="UP000822688">
    <property type="component" value="Chromosome 4"/>
</dbReference>